<dbReference type="Proteomes" id="UP000295632">
    <property type="component" value="Unassembled WGS sequence"/>
</dbReference>
<comment type="caution">
    <text evidence="1">The sequence shown here is derived from an EMBL/GenBank/DDBJ whole genome shotgun (WGS) entry which is preliminary data.</text>
</comment>
<reference evidence="1 2" key="1">
    <citation type="submission" date="2019-03" db="EMBL/GenBank/DDBJ databases">
        <title>Genomic Encyclopedia of Type Strains, Phase IV (KMG-IV): sequencing the most valuable type-strain genomes for metagenomic binning, comparative biology and taxonomic classification.</title>
        <authorList>
            <person name="Goeker M."/>
        </authorList>
    </citation>
    <scope>NUCLEOTIDE SEQUENCE [LARGE SCALE GENOMIC DNA]</scope>
    <source>
        <strain evidence="1 2">DSM 28697</strain>
    </source>
</reference>
<proteinExistence type="predicted"/>
<name>A0A4R6UA53_9BACI</name>
<dbReference type="AlphaFoldDB" id="A0A4R6UA53"/>
<keyword evidence="2" id="KW-1185">Reference proteome</keyword>
<gene>
    <name evidence="1" type="ORF">EV213_101151</name>
</gene>
<evidence type="ECO:0000313" key="2">
    <source>
        <dbReference type="Proteomes" id="UP000295632"/>
    </source>
</evidence>
<sequence>MLFYNIQRFIPAVLHQFEAKSYDNLRRIWI</sequence>
<evidence type="ECO:0000313" key="1">
    <source>
        <dbReference type="EMBL" id="TDQ42722.1"/>
    </source>
</evidence>
<protein>
    <submittedName>
        <fullName evidence="1">Uncharacterized protein</fullName>
    </submittedName>
</protein>
<dbReference type="EMBL" id="SNYJ01000001">
    <property type="protein sequence ID" value="TDQ42722.1"/>
    <property type="molecule type" value="Genomic_DNA"/>
</dbReference>
<organism evidence="1 2">
    <name type="scientific">Aureibacillus halotolerans</name>
    <dbReference type="NCBI Taxonomy" id="1508390"/>
    <lineage>
        <taxon>Bacteria</taxon>
        <taxon>Bacillati</taxon>
        <taxon>Bacillota</taxon>
        <taxon>Bacilli</taxon>
        <taxon>Bacillales</taxon>
        <taxon>Bacillaceae</taxon>
        <taxon>Aureibacillus</taxon>
    </lineage>
</organism>
<accession>A0A4R6UA53</accession>